<dbReference type="Pfam" id="PF00346">
    <property type="entry name" value="Complex1_49kDa"/>
    <property type="match status" value="1"/>
</dbReference>
<dbReference type="InterPro" id="IPR001135">
    <property type="entry name" value="NADH_Q_OxRdtase_suD"/>
</dbReference>
<comment type="subunit">
    <text evidence="6">NDH-1 is composed of 14 different subunits. Subunits NuoB, C, D, E, F, and G constitute the peripheral sector of the complex.</text>
</comment>
<dbReference type="PANTHER" id="PTHR11993">
    <property type="entry name" value="NADH-UBIQUINONE OXIDOREDUCTASE 49 KDA SUBUNIT"/>
    <property type="match status" value="1"/>
</dbReference>
<dbReference type="HAMAP" id="MF_01358">
    <property type="entry name" value="NDH1_NuoD"/>
    <property type="match status" value="1"/>
</dbReference>
<sequence>MSIVETDFETQEYKINLGPQHPSTHGVFRAVLTLNGEQIIKCENHIGYLHRGIEKLAEGKTYSQFAALTPRLDYLAGALNNWGYVYTVEKLMGIEVPKRAEYLRVIIGELQRIASHLVMLSSTSIDLNAVTAWMYGFTAREGILDLIEMVTGSRMTPNYFTIGGVMDDLPYGFDAAVKKAIAELNDRLADIENMVLGNEIFQGRTKNVGVITKDMAMEYGITGPNIRTAGIAHDLRKIAPYSVYDKFDFEVPVLENGDSFDRYHIRILEIRESVKIIEQALDMLPQGDISSKVPRIIKPSPGEVYGQIESAKGILGYYIVSDGSDKPYRLHIHSPSFVNIGIFPKLAAGQSMQNFIATLASFDICLGEIDR</sequence>
<evidence type="ECO:0000256" key="1">
    <source>
        <dbReference type="ARBA" id="ARBA00005769"/>
    </source>
</evidence>
<dbReference type="GO" id="GO:0005886">
    <property type="term" value="C:plasma membrane"/>
    <property type="evidence" value="ECO:0007669"/>
    <property type="project" value="UniProtKB-SubCell"/>
</dbReference>
<dbReference type="Gene3D" id="1.10.645.10">
    <property type="entry name" value="Cytochrome-c3 Hydrogenase, chain B"/>
    <property type="match status" value="1"/>
</dbReference>
<dbReference type="PATRIC" id="fig|36849.3.peg.231"/>
<dbReference type="InterPro" id="IPR022885">
    <property type="entry name" value="NDH1_su_D/H"/>
</dbReference>
<organism evidence="9 10">
    <name type="scientific">Oxobacter pfennigii</name>
    <dbReference type="NCBI Taxonomy" id="36849"/>
    <lineage>
        <taxon>Bacteria</taxon>
        <taxon>Bacillati</taxon>
        <taxon>Bacillota</taxon>
        <taxon>Clostridia</taxon>
        <taxon>Eubacteriales</taxon>
        <taxon>Clostridiaceae</taxon>
        <taxon>Oxobacter</taxon>
    </lineage>
</organism>
<evidence type="ECO:0000259" key="8">
    <source>
        <dbReference type="Pfam" id="PF00346"/>
    </source>
</evidence>
<keyword evidence="10" id="KW-1185">Reference proteome</keyword>
<keyword evidence="5 6" id="KW-0520">NAD</keyword>
<evidence type="ECO:0000256" key="3">
    <source>
        <dbReference type="ARBA" id="ARBA00022719"/>
    </source>
</evidence>
<dbReference type="SUPFAM" id="SSF56762">
    <property type="entry name" value="HydB/Nqo4-like"/>
    <property type="match status" value="1"/>
</dbReference>
<dbReference type="InterPro" id="IPR014029">
    <property type="entry name" value="NADH_UbQ_OxRdtase_49kDa_CS"/>
</dbReference>
<dbReference type="OrthoDB" id="9801496at2"/>
<evidence type="ECO:0000313" key="9">
    <source>
        <dbReference type="EMBL" id="KPU46100.1"/>
    </source>
</evidence>
<keyword evidence="4 6" id="KW-1278">Translocase</keyword>
<keyword evidence="3 6" id="KW-0874">Quinone</keyword>
<evidence type="ECO:0000313" key="10">
    <source>
        <dbReference type="Proteomes" id="UP000050326"/>
    </source>
</evidence>
<dbReference type="PROSITE" id="PS00535">
    <property type="entry name" value="COMPLEX1_49K"/>
    <property type="match status" value="1"/>
</dbReference>
<evidence type="ECO:0000256" key="7">
    <source>
        <dbReference type="RuleBase" id="RU003685"/>
    </source>
</evidence>
<dbReference type="PANTHER" id="PTHR11993:SF10">
    <property type="entry name" value="NADH DEHYDROGENASE [UBIQUINONE] IRON-SULFUR PROTEIN 2, MITOCHONDRIAL"/>
    <property type="match status" value="1"/>
</dbReference>
<comment type="subcellular location">
    <subcellularLocation>
        <location evidence="6">Cell membrane</location>
        <topology evidence="6">Peripheral membrane protein</topology>
        <orientation evidence="6">Cytoplasmic side</orientation>
    </subcellularLocation>
</comment>
<name>A0A0P8WBS4_9CLOT</name>
<dbReference type="STRING" id="36849.OXPF_02100"/>
<comment type="catalytic activity">
    <reaction evidence="6">
        <text>a quinone + NADH + 5 H(+)(in) = a quinol + NAD(+) + 4 H(+)(out)</text>
        <dbReference type="Rhea" id="RHEA:57888"/>
        <dbReference type="ChEBI" id="CHEBI:15378"/>
        <dbReference type="ChEBI" id="CHEBI:24646"/>
        <dbReference type="ChEBI" id="CHEBI:57540"/>
        <dbReference type="ChEBI" id="CHEBI:57945"/>
        <dbReference type="ChEBI" id="CHEBI:132124"/>
    </reaction>
</comment>
<dbReference type="InterPro" id="IPR029014">
    <property type="entry name" value="NiFe-Hase_large"/>
</dbReference>
<keyword evidence="2 6" id="KW-0813">Transport</keyword>
<comment type="similarity">
    <text evidence="1 6 7">Belongs to the complex I 49 kDa subunit family.</text>
</comment>
<dbReference type="Proteomes" id="UP000050326">
    <property type="component" value="Unassembled WGS sequence"/>
</dbReference>
<evidence type="ECO:0000256" key="2">
    <source>
        <dbReference type="ARBA" id="ARBA00022448"/>
    </source>
</evidence>
<dbReference type="EC" id="7.1.1.-" evidence="6"/>
<keyword evidence="6" id="KW-0472">Membrane</keyword>
<proteinExistence type="inferred from homology"/>
<evidence type="ECO:0000256" key="4">
    <source>
        <dbReference type="ARBA" id="ARBA00022967"/>
    </source>
</evidence>
<dbReference type="AlphaFoldDB" id="A0A0P8WBS4"/>
<dbReference type="GO" id="GO:0051287">
    <property type="term" value="F:NAD binding"/>
    <property type="evidence" value="ECO:0007669"/>
    <property type="project" value="InterPro"/>
</dbReference>
<protein>
    <recommendedName>
        <fullName evidence="6">NADH-quinone oxidoreductase subunit D</fullName>
        <ecNumber evidence="6">7.1.1.-</ecNumber>
    </recommendedName>
    <alternativeName>
        <fullName evidence="6">NADH dehydrogenase I subunit D</fullName>
    </alternativeName>
    <alternativeName>
        <fullName evidence="6">NDH-1 subunit D</fullName>
    </alternativeName>
</protein>
<evidence type="ECO:0000256" key="5">
    <source>
        <dbReference type="ARBA" id="ARBA00023027"/>
    </source>
</evidence>
<comment type="function">
    <text evidence="6">NDH-1 shuttles electrons from NADH, via FMN and iron-sulfur (Fe-S) centers, to quinones in the respiratory chain. The immediate electron acceptor for the enzyme in this species is believed to be a menaquinone. Couples the redox reaction to proton translocation (for every two electrons transferred, four hydrogen ions are translocated across the cytoplasmic membrane), and thus conserves the redox energy in a proton gradient.</text>
</comment>
<comment type="caution">
    <text evidence="9">The sequence shown here is derived from an EMBL/GenBank/DDBJ whole genome shotgun (WGS) entry which is preliminary data.</text>
</comment>
<dbReference type="GO" id="GO:0050136">
    <property type="term" value="F:NADH dehydrogenase (quinone) (non-electrogenic) activity"/>
    <property type="evidence" value="ECO:0007669"/>
    <property type="project" value="UniProtKB-UniRule"/>
</dbReference>
<dbReference type="GO" id="GO:0048038">
    <property type="term" value="F:quinone binding"/>
    <property type="evidence" value="ECO:0007669"/>
    <property type="project" value="UniProtKB-KW"/>
</dbReference>
<reference evidence="9 10" key="1">
    <citation type="submission" date="2015-09" db="EMBL/GenBank/DDBJ databases">
        <title>Genome sequence of Oxobacter pfennigii DSM 3222.</title>
        <authorList>
            <person name="Poehlein A."/>
            <person name="Bengelsdorf F.R."/>
            <person name="Schiel-Bengelsdorf B."/>
            <person name="Duerre P."/>
            <person name="Daniel R."/>
        </authorList>
    </citation>
    <scope>NUCLEOTIDE SEQUENCE [LARGE SCALE GENOMIC DNA]</scope>
    <source>
        <strain evidence="9 10">DSM 3222</strain>
    </source>
</reference>
<dbReference type="RefSeq" id="WP_054873365.1">
    <property type="nucleotide sequence ID" value="NZ_LKET01000014.1"/>
</dbReference>
<dbReference type="NCBIfam" id="NF004739">
    <property type="entry name" value="PRK06075.1"/>
    <property type="match status" value="1"/>
</dbReference>
<keyword evidence="6" id="KW-1003">Cell membrane</keyword>
<gene>
    <name evidence="9" type="primary">nqo4</name>
    <name evidence="6" type="synonym">nuoD</name>
    <name evidence="9" type="ORF">OXPF_02100</name>
</gene>
<keyword evidence="9" id="KW-0560">Oxidoreductase</keyword>
<evidence type="ECO:0000256" key="6">
    <source>
        <dbReference type="HAMAP-Rule" id="MF_01358"/>
    </source>
</evidence>
<feature type="domain" description="NADH-quinone oxidoreductase subunit D" evidence="8">
    <location>
        <begin position="126"/>
        <end position="299"/>
    </location>
</feature>
<dbReference type="EMBL" id="LKET01000014">
    <property type="protein sequence ID" value="KPU46100.1"/>
    <property type="molecule type" value="Genomic_DNA"/>
</dbReference>
<accession>A0A0P8WBS4</accession>